<evidence type="ECO:0000256" key="3">
    <source>
        <dbReference type="ARBA" id="ARBA00023163"/>
    </source>
</evidence>
<keyword evidence="2" id="KW-0238">DNA-binding</keyword>
<dbReference type="InterPro" id="IPR003313">
    <property type="entry name" value="AraC-bd"/>
</dbReference>
<dbReference type="PANTHER" id="PTHR43280:SF30">
    <property type="entry name" value="MMSAB OPERON REGULATORY PROTEIN"/>
    <property type="match status" value="1"/>
</dbReference>
<dbReference type="SMART" id="SM00342">
    <property type="entry name" value="HTH_ARAC"/>
    <property type="match status" value="1"/>
</dbReference>
<dbReference type="Proteomes" id="UP001204015">
    <property type="component" value="Unassembled WGS sequence"/>
</dbReference>
<gene>
    <name evidence="5" type="ORF">NG821_00430</name>
</gene>
<evidence type="ECO:0000313" key="6">
    <source>
        <dbReference type="Proteomes" id="UP001204015"/>
    </source>
</evidence>
<accession>A0ABT1BTB9</accession>
<dbReference type="Pfam" id="PF02311">
    <property type="entry name" value="AraC_binding"/>
    <property type="match status" value="1"/>
</dbReference>
<dbReference type="InterPro" id="IPR018060">
    <property type="entry name" value="HTH_AraC"/>
</dbReference>
<dbReference type="PANTHER" id="PTHR43280">
    <property type="entry name" value="ARAC-FAMILY TRANSCRIPTIONAL REGULATOR"/>
    <property type="match status" value="1"/>
</dbReference>
<evidence type="ECO:0000259" key="4">
    <source>
        <dbReference type="PROSITE" id="PS01124"/>
    </source>
</evidence>
<reference evidence="5 6" key="1">
    <citation type="submission" date="2022-06" db="EMBL/GenBank/DDBJ databases">
        <title>A taxonomic note on the genus Prevotella: Description of four novel genera and emended description of the genera Hallella and Xylanibacter.</title>
        <authorList>
            <person name="Hitch T.C.A."/>
        </authorList>
    </citation>
    <scope>NUCLEOTIDE SEQUENCE [LARGE SCALE GENOMIC DNA]</scope>
    <source>
        <strain evidence="5 6">DSM 100619</strain>
    </source>
</reference>
<dbReference type="Gene3D" id="1.10.10.60">
    <property type="entry name" value="Homeodomain-like"/>
    <property type="match status" value="2"/>
</dbReference>
<dbReference type="Pfam" id="PF12833">
    <property type="entry name" value="HTH_18"/>
    <property type="match status" value="1"/>
</dbReference>
<dbReference type="Gene3D" id="2.60.120.280">
    <property type="entry name" value="Regulatory protein AraC"/>
    <property type="match status" value="1"/>
</dbReference>
<name>A0ABT1BTB9_9BACT</name>
<dbReference type="RefSeq" id="WP_252759747.1">
    <property type="nucleotide sequence ID" value="NZ_JAMXLY010000001.1"/>
</dbReference>
<organism evidence="5 6">
    <name type="scientific">Segatella cerevisiae</name>
    <dbReference type="NCBI Taxonomy" id="2053716"/>
    <lineage>
        <taxon>Bacteria</taxon>
        <taxon>Pseudomonadati</taxon>
        <taxon>Bacteroidota</taxon>
        <taxon>Bacteroidia</taxon>
        <taxon>Bacteroidales</taxon>
        <taxon>Prevotellaceae</taxon>
        <taxon>Segatella</taxon>
    </lineage>
</organism>
<protein>
    <submittedName>
        <fullName evidence="5">AraC family transcriptional regulator</fullName>
    </submittedName>
</protein>
<comment type="caution">
    <text evidence="5">The sequence shown here is derived from an EMBL/GenBank/DDBJ whole genome shotgun (WGS) entry which is preliminary data.</text>
</comment>
<feature type="domain" description="HTH araC/xylS-type" evidence="4">
    <location>
        <begin position="192"/>
        <end position="290"/>
    </location>
</feature>
<dbReference type="SUPFAM" id="SSF46689">
    <property type="entry name" value="Homeodomain-like"/>
    <property type="match status" value="2"/>
</dbReference>
<dbReference type="EMBL" id="JAMXLY010000001">
    <property type="protein sequence ID" value="MCO6024324.1"/>
    <property type="molecule type" value="Genomic_DNA"/>
</dbReference>
<dbReference type="SUPFAM" id="SSF51215">
    <property type="entry name" value="Regulatory protein AraC"/>
    <property type="match status" value="1"/>
</dbReference>
<evidence type="ECO:0000313" key="5">
    <source>
        <dbReference type="EMBL" id="MCO6024324.1"/>
    </source>
</evidence>
<dbReference type="PROSITE" id="PS01124">
    <property type="entry name" value="HTH_ARAC_FAMILY_2"/>
    <property type="match status" value="1"/>
</dbReference>
<keyword evidence="6" id="KW-1185">Reference proteome</keyword>
<proteinExistence type="predicted"/>
<evidence type="ECO:0000256" key="2">
    <source>
        <dbReference type="ARBA" id="ARBA00023125"/>
    </source>
</evidence>
<keyword evidence="1" id="KW-0805">Transcription regulation</keyword>
<sequence>MQTSKYLVANSKDALWGLTINTVGQETILPDEDYPTHGHADGYYFNIDKGRILNEYQILYVPEGEGIFQNAHTKRPVKIKSGDIFLLFPGEWHTYHPSKDSGWKSYWIGFKGKNMDDRVKAGFLSPSKPIYHVGYSSDIIRLYEEAYQTALKEAAYSQQMLAGIVNHLIGLMYSLDRNITLNRNQAYVDMINHARKMIRESLEKDLSIQQIANIMGVSYSNFRKLFKEFTGIAPATYQQELRLQRAKELLSTTNSSIKEIAYRLRFETPDYFSSKFKIKTGCKPSEFRHRTR</sequence>
<dbReference type="InterPro" id="IPR037923">
    <property type="entry name" value="HTH-like"/>
</dbReference>
<evidence type="ECO:0000256" key="1">
    <source>
        <dbReference type="ARBA" id="ARBA00023015"/>
    </source>
</evidence>
<dbReference type="InterPro" id="IPR009057">
    <property type="entry name" value="Homeodomain-like_sf"/>
</dbReference>
<keyword evidence="3" id="KW-0804">Transcription</keyword>